<dbReference type="OrthoDB" id="6147138at2"/>
<organism evidence="1 2">
    <name type="scientific">Pseudohongiella spirulinae</name>
    <dbReference type="NCBI Taxonomy" id="1249552"/>
    <lineage>
        <taxon>Bacteria</taxon>
        <taxon>Pseudomonadati</taxon>
        <taxon>Pseudomonadota</taxon>
        <taxon>Gammaproteobacteria</taxon>
        <taxon>Pseudomonadales</taxon>
        <taxon>Pseudohongiellaceae</taxon>
        <taxon>Pseudohongiella</taxon>
    </lineage>
</organism>
<dbReference type="EMBL" id="CP013189">
    <property type="protein sequence ID" value="ALO46572.1"/>
    <property type="molecule type" value="Genomic_DNA"/>
</dbReference>
<dbReference type="InterPro" id="IPR044000">
    <property type="entry name" value="Phage_tube_2"/>
</dbReference>
<keyword evidence="2" id="KW-1185">Reference proteome</keyword>
<dbReference type="STRING" id="1249552.PS2015_1926"/>
<gene>
    <name evidence="1" type="ORF">PS2015_1926</name>
</gene>
<reference evidence="1 2" key="1">
    <citation type="submission" date="2015-11" db="EMBL/GenBank/DDBJ databases">
        <authorList>
            <person name="Zhang Y."/>
            <person name="Guo Z."/>
        </authorList>
    </citation>
    <scope>NUCLEOTIDE SEQUENCE [LARGE SCALE GENOMIC DNA]</scope>
    <source>
        <strain evidence="1 2">KCTC 32221</strain>
    </source>
</reference>
<dbReference type="Proteomes" id="UP000065641">
    <property type="component" value="Chromosome"/>
</dbReference>
<dbReference type="RefSeq" id="WP_058022044.1">
    <property type="nucleotide sequence ID" value="NZ_CP013189.1"/>
</dbReference>
<dbReference type="AlphaFoldDB" id="A0A0S2KE19"/>
<dbReference type="KEGG" id="pspi:PS2015_1926"/>
<sequence>MSFLARNQIILVKIEDTYATDPTPTESLNAVLTKNLQRQMYNGNRVSRDVDYPYMANDFSINTAPSVQLTFDVELAGSGDAGTAPQLDALLRACGFASTVVAETSVTYSPVSGAFESCAIYYNYDGEMQKIVGARGTWTLNMARGALPSVSFTITGLYAKPTAVEQYDPTYTAISPLPFSSYNTTTFSVHGQAVRGEGLSIDGGVNVVHRNLAGYDGVNITDRAPTGSVSFEAPTIATKDFFAQMESHNKSPVTGAISVVHGTTAGNIVTITAGQTQITNINEQDSDGIRTFSAEFIPVPTDSGNDEFSIAFT</sequence>
<protein>
    <submittedName>
        <fullName evidence="1">Uncharacterized protein</fullName>
    </submittedName>
</protein>
<dbReference type="Pfam" id="PF18906">
    <property type="entry name" value="Phage_tube_2"/>
    <property type="match status" value="1"/>
</dbReference>
<name>A0A0S2KE19_9GAMM</name>
<evidence type="ECO:0000313" key="1">
    <source>
        <dbReference type="EMBL" id="ALO46572.1"/>
    </source>
</evidence>
<proteinExistence type="predicted"/>
<accession>A0A0S2KE19</accession>
<evidence type="ECO:0000313" key="2">
    <source>
        <dbReference type="Proteomes" id="UP000065641"/>
    </source>
</evidence>